<dbReference type="SUPFAM" id="SSF46689">
    <property type="entry name" value="Homeodomain-like"/>
    <property type="match status" value="2"/>
</dbReference>
<protein>
    <recommendedName>
        <fullName evidence="4">HTH araC/xylS-type domain-containing protein</fullName>
    </recommendedName>
</protein>
<keyword evidence="2" id="KW-0238">DNA-binding</keyword>
<evidence type="ECO:0000259" key="4">
    <source>
        <dbReference type="PROSITE" id="PS01124"/>
    </source>
</evidence>
<proteinExistence type="predicted"/>
<dbReference type="Pfam" id="PF12833">
    <property type="entry name" value="HTH_18"/>
    <property type="match status" value="1"/>
</dbReference>
<dbReference type="Gene3D" id="1.10.10.60">
    <property type="entry name" value="Homeodomain-like"/>
    <property type="match status" value="2"/>
</dbReference>
<dbReference type="PANTHER" id="PTHR43280">
    <property type="entry name" value="ARAC-FAMILY TRANSCRIPTIONAL REGULATOR"/>
    <property type="match status" value="1"/>
</dbReference>
<dbReference type="PANTHER" id="PTHR43280:SF28">
    <property type="entry name" value="HTH-TYPE TRANSCRIPTIONAL ACTIVATOR RHAS"/>
    <property type="match status" value="1"/>
</dbReference>
<sequence>MKLLNNRIPVIMPGYGYCCWTEGLEYVWIKGGKGGGMMSSIMYELLDIRLLADKGTHIPVSIPPESPLILIPSEGIAVSDGKQIHRVGKKQLIILHRGGGEWRLTPEAGERFGDVCGVRFQSYRLVHRDAQNLHYSVSIDHLPGHGHVIDVTRYAAALIASLLEEARSSSPLALAESPKMRLLLQELIEAISTRALFAEGFPVRDKSIRQAVDYIARNFAKPLTRASAAQLAGFNESYFSSLFRKETGWGFGEYVNRARIDEAKRLLLASTQSLGEIAYRTGFSDASYFGKAFQRVALMSPGSFRKRRGARRIAAMQFYGALLAIGVKPLAGTHEIWRSSVLLHEELGELVLMEHLGQTEVLEALELELIVAPAYYCHYPEVLKALERIAPVVLIPWGERNKLEEVREVGGLLGRLPQAEQWIASYLAQGAAAREVVQSFVKDSETAGIYELWYEDQWMIPHWPVRSTYNLYEILGLKAPRRIEEDVLEPNKAVRIKEQELPLYAAGHMFVIVPGKDPETYRSKLMQRKVWRQLVQEQGCRLYMLSLDEFWMDEGVSLQKQLTIMVSLLTGE</sequence>
<dbReference type="AlphaFoldDB" id="A0A1A5YQD1"/>
<keyword evidence="6" id="KW-1185">Reference proteome</keyword>
<accession>A0A1A5YQD1</accession>
<reference evidence="5 6" key="1">
    <citation type="submission" date="2016-05" db="EMBL/GenBank/DDBJ databases">
        <title>Paenibacillus oryzae. sp. nov., isolated from the rice root.</title>
        <authorList>
            <person name="Zhang J."/>
            <person name="Zhang X."/>
        </authorList>
    </citation>
    <scope>NUCLEOTIDE SEQUENCE [LARGE SCALE GENOMIC DNA]</scope>
    <source>
        <strain evidence="5 6">1DrF-4</strain>
    </source>
</reference>
<feature type="domain" description="HTH araC/xylS-type" evidence="4">
    <location>
        <begin position="209"/>
        <end position="307"/>
    </location>
</feature>
<organism evidence="5 6">
    <name type="scientific">Paenibacillus oryzae</name>
    <dbReference type="NCBI Taxonomy" id="1844972"/>
    <lineage>
        <taxon>Bacteria</taxon>
        <taxon>Bacillati</taxon>
        <taxon>Bacillota</taxon>
        <taxon>Bacilli</taxon>
        <taxon>Bacillales</taxon>
        <taxon>Paenibacillaceae</taxon>
        <taxon>Paenibacillus</taxon>
    </lineage>
</organism>
<dbReference type="OrthoDB" id="2536188at2"/>
<evidence type="ECO:0000313" key="6">
    <source>
        <dbReference type="Proteomes" id="UP000092024"/>
    </source>
</evidence>
<name>A0A1A5YQD1_9BACL</name>
<keyword evidence="3" id="KW-0804">Transcription</keyword>
<dbReference type="InterPro" id="IPR018060">
    <property type="entry name" value="HTH_AraC"/>
</dbReference>
<dbReference type="GO" id="GO:0003700">
    <property type="term" value="F:DNA-binding transcription factor activity"/>
    <property type="evidence" value="ECO:0007669"/>
    <property type="project" value="InterPro"/>
</dbReference>
<evidence type="ECO:0000256" key="3">
    <source>
        <dbReference type="ARBA" id="ARBA00023163"/>
    </source>
</evidence>
<evidence type="ECO:0000256" key="1">
    <source>
        <dbReference type="ARBA" id="ARBA00023015"/>
    </source>
</evidence>
<gene>
    <name evidence="5" type="ORF">A7K91_08910</name>
</gene>
<dbReference type="Proteomes" id="UP000092024">
    <property type="component" value="Unassembled WGS sequence"/>
</dbReference>
<dbReference type="SMART" id="SM00342">
    <property type="entry name" value="HTH_ARAC"/>
    <property type="match status" value="1"/>
</dbReference>
<comment type="caution">
    <text evidence="5">The sequence shown here is derived from an EMBL/GenBank/DDBJ whole genome shotgun (WGS) entry which is preliminary data.</text>
</comment>
<dbReference type="InterPro" id="IPR009057">
    <property type="entry name" value="Homeodomain-like_sf"/>
</dbReference>
<evidence type="ECO:0000313" key="5">
    <source>
        <dbReference type="EMBL" id="OBR67832.1"/>
    </source>
</evidence>
<evidence type="ECO:0000256" key="2">
    <source>
        <dbReference type="ARBA" id="ARBA00023125"/>
    </source>
</evidence>
<dbReference type="Gene3D" id="3.40.50.1980">
    <property type="entry name" value="Nitrogenase molybdenum iron protein domain"/>
    <property type="match status" value="1"/>
</dbReference>
<keyword evidence="1" id="KW-0805">Transcription regulation</keyword>
<dbReference type="SUPFAM" id="SSF53807">
    <property type="entry name" value="Helical backbone' metal receptor"/>
    <property type="match status" value="1"/>
</dbReference>
<dbReference type="EMBL" id="LYPA01000031">
    <property type="protein sequence ID" value="OBR67832.1"/>
    <property type="molecule type" value="Genomic_DNA"/>
</dbReference>
<dbReference type="GO" id="GO:0043565">
    <property type="term" value="F:sequence-specific DNA binding"/>
    <property type="evidence" value="ECO:0007669"/>
    <property type="project" value="InterPro"/>
</dbReference>
<dbReference type="STRING" id="1844972.A7K91_08910"/>
<dbReference type="PROSITE" id="PS01124">
    <property type="entry name" value="HTH_ARAC_FAMILY_2"/>
    <property type="match status" value="1"/>
</dbReference>